<dbReference type="Pfam" id="PF24694">
    <property type="entry name" value="LNS2_PITM1-3"/>
    <property type="match status" value="1"/>
</dbReference>
<dbReference type="InterPro" id="IPR036412">
    <property type="entry name" value="HAD-like_sf"/>
</dbReference>
<dbReference type="SUPFAM" id="SSF56784">
    <property type="entry name" value="HAD-like"/>
    <property type="match status" value="1"/>
</dbReference>
<gene>
    <name evidence="8" type="primary">pitpnm2</name>
</gene>
<dbReference type="Gene3D" id="3.40.50.1000">
    <property type="entry name" value="HAD superfamily/HAD-like"/>
    <property type="match status" value="1"/>
</dbReference>
<dbReference type="GO" id="GO:0005737">
    <property type="term" value="C:cytoplasm"/>
    <property type="evidence" value="ECO:0007669"/>
    <property type="project" value="TreeGrafter"/>
</dbReference>
<evidence type="ECO:0000256" key="1">
    <source>
        <dbReference type="ARBA" id="ARBA00004184"/>
    </source>
</evidence>
<dbReference type="GO" id="GO:0046872">
    <property type="term" value="F:metal ion binding"/>
    <property type="evidence" value="ECO:0007669"/>
    <property type="project" value="InterPro"/>
</dbReference>
<dbReference type="Proteomes" id="UP000472271">
    <property type="component" value="Chromosome 9"/>
</dbReference>
<dbReference type="GO" id="GO:0008526">
    <property type="term" value="F:phosphatidylinositol transfer activity"/>
    <property type="evidence" value="ECO:0007669"/>
    <property type="project" value="TreeGrafter"/>
</dbReference>
<dbReference type="GO" id="GO:0035091">
    <property type="term" value="F:phosphatidylinositol binding"/>
    <property type="evidence" value="ECO:0007669"/>
    <property type="project" value="TreeGrafter"/>
</dbReference>
<feature type="compositionally biased region" description="Polar residues" evidence="6">
    <location>
        <begin position="1272"/>
        <end position="1299"/>
    </location>
</feature>
<dbReference type="FunFam" id="3.30.530.20:FF:000001">
    <property type="entry name" value="Phosphatidylinositol transfer protein membrane associated 2"/>
    <property type="match status" value="1"/>
</dbReference>
<comment type="similarity">
    <text evidence="2">Belongs to the PtdIns transfer protein family. PI transfer class IIA subfamily.</text>
</comment>
<dbReference type="GO" id="GO:0031210">
    <property type="term" value="F:phosphatidylcholine binding"/>
    <property type="evidence" value="ECO:0007669"/>
    <property type="project" value="TreeGrafter"/>
</dbReference>
<dbReference type="Ensembl" id="ENSSORT00005022709.1">
    <property type="protein sequence ID" value="ENSSORP00005022054.1"/>
    <property type="gene ID" value="ENSSORG00005010770.1"/>
</dbReference>
<dbReference type="PANTHER" id="PTHR10658:SF81">
    <property type="entry name" value="PROTEIN RETINAL DEGENERATION B"/>
    <property type="match status" value="1"/>
</dbReference>
<proteinExistence type="inferred from homology"/>
<name>A0A672ZYL1_9TELE</name>
<dbReference type="CDD" id="cd08889">
    <property type="entry name" value="SRPBCC_PITPNM1-2_like"/>
    <property type="match status" value="1"/>
</dbReference>
<dbReference type="PRINTS" id="PR00391">
    <property type="entry name" value="PITRANSFER"/>
</dbReference>
<feature type="compositionally biased region" description="Low complexity" evidence="6">
    <location>
        <begin position="297"/>
        <end position="314"/>
    </location>
</feature>
<feature type="compositionally biased region" description="Basic and acidic residues" evidence="6">
    <location>
        <begin position="606"/>
        <end position="620"/>
    </location>
</feature>
<feature type="region of interest" description="Disordered" evidence="6">
    <location>
        <begin position="1250"/>
        <end position="1308"/>
    </location>
</feature>
<feature type="domain" description="DDHD" evidence="7">
    <location>
        <begin position="667"/>
        <end position="919"/>
    </location>
</feature>
<dbReference type="GO" id="GO:0012505">
    <property type="term" value="C:endomembrane system"/>
    <property type="evidence" value="ECO:0007669"/>
    <property type="project" value="UniProtKB-SubCell"/>
</dbReference>
<dbReference type="InterPro" id="IPR031315">
    <property type="entry name" value="LNS2/PITP"/>
</dbReference>
<dbReference type="Pfam" id="PF02862">
    <property type="entry name" value="DDHD"/>
    <property type="match status" value="1"/>
</dbReference>
<dbReference type="PANTHER" id="PTHR10658">
    <property type="entry name" value="PHOSPHATIDYLINOSITOL TRANSFER PROTEIN"/>
    <property type="match status" value="1"/>
</dbReference>
<dbReference type="SMART" id="SM01127">
    <property type="entry name" value="DDHD"/>
    <property type="match status" value="1"/>
</dbReference>
<feature type="region of interest" description="Disordered" evidence="6">
    <location>
        <begin position="290"/>
        <end position="338"/>
    </location>
</feature>
<reference evidence="8" key="1">
    <citation type="submission" date="2019-06" db="EMBL/GenBank/DDBJ databases">
        <authorList>
            <consortium name="Wellcome Sanger Institute Data Sharing"/>
        </authorList>
    </citation>
    <scope>NUCLEOTIDE SEQUENCE [LARGE SCALE GENOMIC DNA]</scope>
</reference>
<keyword evidence="4" id="KW-0597">Phosphoprotein</keyword>
<evidence type="ECO:0000259" key="7">
    <source>
        <dbReference type="PROSITE" id="PS51043"/>
    </source>
</evidence>
<dbReference type="Gene3D" id="3.30.530.20">
    <property type="match status" value="1"/>
</dbReference>
<evidence type="ECO:0000256" key="4">
    <source>
        <dbReference type="ARBA" id="ARBA00022553"/>
    </source>
</evidence>
<comment type="subcellular location">
    <subcellularLocation>
        <location evidence="1">Endomembrane system</location>
        <topology evidence="1">Peripheral membrane protein</topology>
    </subcellularLocation>
</comment>
<dbReference type="GO" id="GO:0008525">
    <property type="term" value="F:phosphatidylcholine transporter activity"/>
    <property type="evidence" value="ECO:0007669"/>
    <property type="project" value="TreeGrafter"/>
</dbReference>
<protein>
    <submittedName>
        <fullName evidence="8">Phosphatidylinositol transfer protein membrane associated 2</fullName>
    </submittedName>
</protein>
<reference evidence="8" key="2">
    <citation type="submission" date="2025-08" db="UniProtKB">
        <authorList>
            <consortium name="Ensembl"/>
        </authorList>
    </citation>
    <scope>IDENTIFICATION</scope>
</reference>
<keyword evidence="9" id="KW-1185">Reference proteome</keyword>
<organism evidence="8 9">
    <name type="scientific">Sphaeramia orbicularis</name>
    <name type="common">orbiculate cardinalfish</name>
    <dbReference type="NCBI Taxonomy" id="375764"/>
    <lineage>
        <taxon>Eukaryota</taxon>
        <taxon>Metazoa</taxon>
        <taxon>Chordata</taxon>
        <taxon>Craniata</taxon>
        <taxon>Vertebrata</taxon>
        <taxon>Euteleostomi</taxon>
        <taxon>Actinopterygii</taxon>
        <taxon>Neopterygii</taxon>
        <taxon>Teleostei</taxon>
        <taxon>Neoteleostei</taxon>
        <taxon>Acanthomorphata</taxon>
        <taxon>Gobiaria</taxon>
        <taxon>Kurtiformes</taxon>
        <taxon>Apogonoidei</taxon>
        <taxon>Apogonidae</taxon>
        <taxon>Apogoninae</taxon>
        <taxon>Sphaeramia</taxon>
    </lineage>
</organism>
<dbReference type="InterPro" id="IPR023393">
    <property type="entry name" value="START-like_dom_sf"/>
</dbReference>
<evidence type="ECO:0000256" key="3">
    <source>
        <dbReference type="ARBA" id="ARBA00022481"/>
    </source>
</evidence>
<sequence>MLIKEYRIPMPMSVEEYRIAQLYMIQKKSREESCGEGSGVEILENKPYTDGPGGTGQYTHKVYHIGMHIPSWFRSILPKAALRVEEESWNAYPYTRTRYTCPFVEKFSIDIETYYKPDTGNQADVFNMSGAEKRQRSIDPIDIVTDPIPPHEYKAEEDPRLYKSMKTQRGPLRDDWIEEYNNNPGKSPIMCAYKLCKVEFRYWGMQSKIERFIHDVGLRKVMVRAHRQAWCWQDEWYGLTMEDIRQLELETQLTLARKMAQFSQAEEATEANGAEEVVVSSGGETLQPRGVLTKQWSTSSRSSRSSKRGVSPSRHSISEWRMQSIARDSDDSSDEEFFDAHEDLSDGEEVFPKEIAKWNSNDLMDKIESPSFTLSFIFCPQESTSQQCLQPSKIHVLILVLHGGNILDTGGGDQSSKQADVNTISTAFDTVMRVHYPAALGRIAIRLVPCPAICAEAFSLVSNLSPYSYDEGCLSSSQDHIPLAALPLLATSAPPYQDAVATVIVRANQVYADFIKSLDGAAFSGQVCLIGDCVGGILGFDALCSSNQTVTESQNSSRRGSVISVQDQDLLSPGIIVNSGHGSSSPTLEGSRHLSRSNIDMPRAGTGDDTKRQLQRKRSDSSTYEMDTIKQHQAFLSSLHSSVLRSDAASRRSSSSTMLDGCSLGKFDFEVSDFFLFGSPLGLVLALRKTVIPMLDVAQLRPACQQVYNLFHPADPSASRLEPLLERKFHLLPPFNVPRYQRFPLGDGNSALLVETVQSNAQLLLDSGLPLSLRCQETISETCIPVPVLNWQETPLTCVSCLMGSPCFGSIADVVQSHGGVFMDSSYPSSPVTGPLSRGQRRASEVSIASQVSGMADSYTATNIANIAARWWGTKRLDFALYCPDALTAFPTVALPHLFHASYWESTDVVSFLLRQVMRHENSSILELDGKEVSEFTPSKPREKWLRKRTHVKIRNVTANHRVNDAVFTEDNQQVVTGRFMYGPLDMVTLAGEKVDLHIMTQPPSGEWVYFSTEVTNSSGRVSFVIPDDRRLGIGVYPVKMVVRGDHTFADSYLTVIPRGTEFVVFSIDGSFAASVSIMGSDPKVRAGAVDVVRHWQDLGYMIIYVTGRPDMQKQRVVAWLSQHNFPHGIVSFCDGLVHDPLRHKANFLKSLTEAHMKIFAGYGSTKDISVYTSIGLPPSQIYIVGRPSKKMQNQCQFITEGYAAHLSQLEYNHRSRPAKSSSARMVLRKGSFGLGANSDFLRKRNHLLRTISSQPAPSSPTGNIHNRPERTQSQSDSEPTQRSMSITASCWGRSSSTKLEPGLFSPK</sequence>
<dbReference type="FunFam" id="3.40.50.1000:FF:000173">
    <property type="entry name" value="Membrane-associated phosphatidylinositol transfer protein 2"/>
    <property type="match status" value="1"/>
</dbReference>
<keyword evidence="3" id="KW-0488">Methylation</keyword>
<feature type="region of interest" description="Disordered" evidence="6">
    <location>
        <begin position="576"/>
        <end position="624"/>
    </location>
</feature>
<dbReference type="InterPro" id="IPR001666">
    <property type="entry name" value="PI_transfer"/>
</dbReference>
<evidence type="ECO:0000256" key="6">
    <source>
        <dbReference type="SAM" id="MobiDB-lite"/>
    </source>
</evidence>
<evidence type="ECO:0000256" key="5">
    <source>
        <dbReference type="ARBA" id="ARBA00022837"/>
    </source>
</evidence>
<dbReference type="SUPFAM" id="SSF55961">
    <property type="entry name" value="Bet v1-like"/>
    <property type="match status" value="1"/>
</dbReference>
<dbReference type="InterPro" id="IPR055261">
    <property type="entry name" value="PI_transfer_N"/>
</dbReference>
<evidence type="ECO:0000256" key="2">
    <source>
        <dbReference type="ARBA" id="ARBA00010316"/>
    </source>
</evidence>
<feature type="compositionally biased region" description="Polar residues" evidence="6">
    <location>
        <begin position="1251"/>
        <end position="1265"/>
    </location>
</feature>
<evidence type="ECO:0000313" key="8">
    <source>
        <dbReference type="Ensembl" id="ENSSORP00005022054.1"/>
    </source>
</evidence>
<dbReference type="PROSITE" id="PS51043">
    <property type="entry name" value="DDHD"/>
    <property type="match status" value="1"/>
</dbReference>
<accession>A0A672ZYL1</accession>
<reference evidence="8" key="3">
    <citation type="submission" date="2025-09" db="UniProtKB">
        <authorList>
            <consortium name="Ensembl"/>
        </authorList>
    </citation>
    <scope>IDENTIFICATION</scope>
</reference>
<dbReference type="InterPro" id="IPR023214">
    <property type="entry name" value="HAD_sf"/>
</dbReference>
<dbReference type="SMART" id="SM00775">
    <property type="entry name" value="LNS2"/>
    <property type="match status" value="1"/>
</dbReference>
<keyword evidence="5" id="KW-0106">Calcium</keyword>
<dbReference type="Pfam" id="PF02121">
    <property type="entry name" value="IP_trans"/>
    <property type="match status" value="1"/>
</dbReference>
<dbReference type="Pfam" id="PF24695">
    <property type="entry name" value="PITM1-3"/>
    <property type="match status" value="1"/>
</dbReference>
<evidence type="ECO:0000313" key="9">
    <source>
        <dbReference type="Proteomes" id="UP000472271"/>
    </source>
</evidence>
<dbReference type="InterPro" id="IPR004177">
    <property type="entry name" value="DDHD_dom"/>
</dbReference>